<keyword evidence="1" id="KW-1133">Transmembrane helix</keyword>
<organism evidence="2 3">
    <name type="scientific">Xylanibacter ruminicola</name>
    <name type="common">Prevotella ruminicola</name>
    <dbReference type="NCBI Taxonomy" id="839"/>
    <lineage>
        <taxon>Bacteria</taxon>
        <taxon>Pseudomonadati</taxon>
        <taxon>Bacteroidota</taxon>
        <taxon>Bacteroidia</taxon>
        <taxon>Bacteroidales</taxon>
        <taxon>Prevotellaceae</taxon>
        <taxon>Xylanibacter</taxon>
    </lineage>
</organism>
<keyword evidence="1" id="KW-0472">Membrane</keyword>
<dbReference type="Proteomes" id="UP000236735">
    <property type="component" value="Unassembled WGS sequence"/>
</dbReference>
<name>A0A1H5UXZ4_XYLRU</name>
<dbReference type="AlphaFoldDB" id="A0A1H5UXZ4"/>
<evidence type="ECO:0000313" key="3">
    <source>
        <dbReference type="Proteomes" id="UP000236735"/>
    </source>
</evidence>
<evidence type="ECO:0000256" key="1">
    <source>
        <dbReference type="SAM" id="Phobius"/>
    </source>
</evidence>
<reference evidence="2 3" key="1">
    <citation type="submission" date="2016-10" db="EMBL/GenBank/DDBJ databases">
        <authorList>
            <person name="de Groot N.N."/>
        </authorList>
    </citation>
    <scope>NUCLEOTIDE SEQUENCE [LARGE SCALE GENOMIC DNA]</scope>
    <source>
        <strain evidence="2 3">AR32</strain>
    </source>
</reference>
<proteinExistence type="predicted"/>
<accession>A0A1H5UXZ4</accession>
<sequence>MMSRKNINQSHIEIRSEKVRRIIGANPPKFVSWGIIVIMLLYVALFVFVLSLPYPYGGGETIFQHLFRI</sequence>
<keyword evidence="1" id="KW-0812">Transmembrane</keyword>
<feature type="transmembrane region" description="Helical" evidence="1">
    <location>
        <begin position="30"/>
        <end position="50"/>
    </location>
</feature>
<evidence type="ECO:0000313" key="2">
    <source>
        <dbReference type="EMBL" id="SEF79840.1"/>
    </source>
</evidence>
<dbReference type="EMBL" id="FNUV01000004">
    <property type="protein sequence ID" value="SEF79840.1"/>
    <property type="molecule type" value="Genomic_DNA"/>
</dbReference>
<gene>
    <name evidence="2" type="ORF">SAMN05216354_1622</name>
</gene>
<protein>
    <submittedName>
        <fullName evidence="2">Uncharacterized protein</fullName>
    </submittedName>
</protein>